<dbReference type="PROSITE" id="PS51318">
    <property type="entry name" value="TAT"/>
    <property type="match status" value="1"/>
</dbReference>
<dbReference type="InterPro" id="IPR032676">
    <property type="entry name" value="YkuD_2"/>
</dbReference>
<evidence type="ECO:0000256" key="1">
    <source>
        <dbReference type="SAM" id="MobiDB-lite"/>
    </source>
</evidence>
<dbReference type="Proteomes" id="UP000092484">
    <property type="component" value="Unassembled WGS sequence"/>
</dbReference>
<dbReference type="EMBL" id="LZYB01000006">
    <property type="protein sequence ID" value="OBV10443.1"/>
    <property type="molecule type" value="Genomic_DNA"/>
</dbReference>
<feature type="compositionally biased region" description="Pro residues" evidence="1">
    <location>
        <begin position="45"/>
        <end position="57"/>
    </location>
</feature>
<protein>
    <submittedName>
        <fullName evidence="2">Twin-arginine translocation pathway signal</fullName>
    </submittedName>
</protein>
<evidence type="ECO:0000313" key="2">
    <source>
        <dbReference type="EMBL" id="OBV10443.1"/>
    </source>
</evidence>
<dbReference type="PANTHER" id="PTHR38477">
    <property type="entry name" value="HYPOTHETICAL EXPORTED PROTEIN"/>
    <property type="match status" value="1"/>
</dbReference>
<keyword evidence="3" id="KW-1185">Reference proteome</keyword>
<comment type="caution">
    <text evidence="2">The sequence shown here is derived from an EMBL/GenBank/DDBJ whole genome shotgun (WGS) entry which is preliminary data.</text>
</comment>
<dbReference type="InterPro" id="IPR006311">
    <property type="entry name" value="TAT_signal"/>
</dbReference>
<name>A0A1A7BD40_9SPHN</name>
<dbReference type="PATRIC" id="fig|1300349.4.peg.2395"/>
<sequence length="225" mass="24258">MEAKHEPFGPHMTLHRRQVLGAALIAGAGLIAPTTLASPVLRNSPSPPPLPARPARPDMPPALQSALAALDRNSSRIVHRDRIALADYSQHSKEMRFMLVDVAGGRIEKSYLVSHGRGSDPANSGFARQFSNRPGSNASSRGSFLTGETYVGKHGRSRRLHGLDAENDKAFARAIVIHGADYVDGEMARRHGRIGRSLGCFAFERGEIADVLERLGPGRLLFAAA</sequence>
<reference evidence="2 3" key="1">
    <citation type="submission" date="2016-06" db="EMBL/GenBank/DDBJ databases">
        <title>Genome sequence of Porphyrobacter dokdonensis DSW-74.</title>
        <authorList>
            <person name="Kim J.F."/>
            <person name="Song J.Y."/>
        </authorList>
    </citation>
    <scope>NUCLEOTIDE SEQUENCE [LARGE SCALE GENOMIC DNA]</scope>
    <source>
        <strain evidence="2 3">DSW-74</strain>
    </source>
</reference>
<feature type="region of interest" description="Disordered" evidence="1">
    <location>
        <begin position="38"/>
        <end position="57"/>
    </location>
</feature>
<dbReference type="STRING" id="1300349.I603_2405"/>
<gene>
    <name evidence="2" type="ORF">I603_2405</name>
</gene>
<organism evidence="2 3">
    <name type="scientific">Erythrobacter dokdonensis DSW-74</name>
    <dbReference type="NCBI Taxonomy" id="1300349"/>
    <lineage>
        <taxon>Bacteria</taxon>
        <taxon>Pseudomonadati</taxon>
        <taxon>Pseudomonadota</taxon>
        <taxon>Alphaproteobacteria</taxon>
        <taxon>Sphingomonadales</taxon>
        <taxon>Erythrobacteraceae</taxon>
        <taxon>Erythrobacter/Porphyrobacter group</taxon>
        <taxon>Erythrobacter</taxon>
    </lineage>
</organism>
<dbReference type="Pfam" id="PF13645">
    <property type="entry name" value="YkuD_2"/>
    <property type="match status" value="1"/>
</dbReference>
<evidence type="ECO:0000313" key="3">
    <source>
        <dbReference type="Proteomes" id="UP000092484"/>
    </source>
</evidence>
<feature type="compositionally biased region" description="Polar residues" evidence="1">
    <location>
        <begin position="129"/>
        <end position="143"/>
    </location>
</feature>
<dbReference type="AlphaFoldDB" id="A0A1A7BD40"/>
<proteinExistence type="predicted"/>
<dbReference type="PANTHER" id="PTHR38477:SF1">
    <property type="entry name" value="MUREIN L,D-TRANSPEPTIDASE CATALYTIC DOMAIN FAMILY PROTEIN"/>
    <property type="match status" value="1"/>
</dbReference>
<accession>A0A1A7BD40</accession>
<feature type="region of interest" description="Disordered" evidence="1">
    <location>
        <begin position="116"/>
        <end position="144"/>
    </location>
</feature>